<evidence type="ECO:0000256" key="1">
    <source>
        <dbReference type="SAM" id="Phobius"/>
    </source>
</evidence>
<evidence type="ECO:0000313" key="2">
    <source>
        <dbReference type="EMBL" id="MPC62725.1"/>
    </source>
</evidence>
<keyword evidence="1" id="KW-1133">Transmembrane helix</keyword>
<dbReference type="Proteomes" id="UP000324222">
    <property type="component" value="Unassembled WGS sequence"/>
</dbReference>
<accession>A0A5B7GZ88</accession>
<dbReference type="AlphaFoldDB" id="A0A5B7GZ88"/>
<protein>
    <submittedName>
        <fullName evidence="2">Uncharacterized protein</fullName>
    </submittedName>
</protein>
<name>A0A5B7GZ88_PORTR</name>
<gene>
    <name evidence="2" type="ORF">E2C01_056815</name>
</gene>
<proteinExistence type="predicted"/>
<keyword evidence="1" id="KW-0472">Membrane</keyword>
<keyword evidence="3" id="KW-1185">Reference proteome</keyword>
<sequence length="87" mass="9772">MTRGVNTLRLSVRLAPFHQDPLARDAAPHPLGRQMEFGLPFDAEKAVARGERKLFLSYFLARFTFVCVGEFVFAAHRGSIFCLPTTC</sequence>
<feature type="transmembrane region" description="Helical" evidence="1">
    <location>
        <begin position="55"/>
        <end position="75"/>
    </location>
</feature>
<organism evidence="2 3">
    <name type="scientific">Portunus trituberculatus</name>
    <name type="common">Swimming crab</name>
    <name type="synonym">Neptunus trituberculatus</name>
    <dbReference type="NCBI Taxonomy" id="210409"/>
    <lineage>
        <taxon>Eukaryota</taxon>
        <taxon>Metazoa</taxon>
        <taxon>Ecdysozoa</taxon>
        <taxon>Arthropoda</taxon>
        <taxon>Crustacea</taxon>
        <taxon>Multicrustacea</taxon>
        <taxon>Malacostraca</taxon>
        <taxon>Eumalacostraca</taxon>
        <taxon>Eucarida</taxon>
        <taxon>Decapoda</taxon>
        <taxon>Pleocyemata</taxon>
        <taxon>Brachyura</taxon>
        <taxon>Eubrachyura</taxon>
        <taxon>Portunoidea</taxon>
        <taxon>Portunidae</taxon>
        <taxon>Portuninae</taxon>
        <taxon>Portunus</taxon>
    </lineage>
</organism>
<reference evidence="2 3" key="1">
    <citation type="submission" date="2019-05" db="EMBL/GenBank/DDBJ databases">
        <title>Another draft genome of Portunus trituberculatus and its Hox gene families provides insights of decapod evolution.</title>
        <authorList>
            <person name="Jeong J.-H."/>
            <person name="Song I."/>
            <person name="Kim S."/>
            <person name="Choi T."/>
            <person name="Kim D."/>
            <person name="Ryu S."/>
            <person name="Kim W."/>
        </authorList>
    </citation>
    <scope>NUCLEOTIDE SEQUENCE [LARGE SCALE GENOMIC DNA]</scope>
    <source>
        <tissue evidence="2">Muscle</tissue>
    </source>
</reference>
<evidence type="ECO:0000313" key="3">
    <source>
        <dbReference type="Proteomes" id="UP000324222"/>
    </source>
</evidence>
<comment type="caution">
    <text evidence="2">The sequence shown here is derived from an EMBL/GenBank/DDBJ whole genome shotgun (WGS) entry which is preliminary data.</text>
</comment>
<dbReference type="EMBL" id="VSRR010019988">
    <property type="protein sequence ID" value="MPC62725.1"/>
    <property type="molecule type" value="Genomic_DNA"/>
</dbReference>
<keyword evidence="1" id="KW-0812">Transmembrane</keyword>